<evidence type="ECO:0000313" key="3">
    <source>
        <dbReference type="Proteomes" id="UP000295192"/>
    </source>
</evidence>
<proteinExistence type="predicted"/>
<dbReference type="Pfam" id="PF07707">
    <property type="entry name" value="BACK"/>
    <property type="match status" value="1"/>
</dbReference>
<dbReference type="Gene3D" id="1.25.40.420">
    <property type="match status" value="1"/>
</dbReference>
<dbReference type="InterPro" id="IPR011705">
    <property type="entry name" value="BACK"/>
</dbReference>
<dbReference type="AlphaFoldDB" id="A0A484B580"/>
<dbReference type="Proteomes" id="UP000295192">
    <property type="component" value="Unassembled WGS sequence"/>
</dbReference>
<evidence type="ECO:0000259" key="1">
    <source>
        <dbReference type="SMART" id="SM00875"/>
    </source>
</evidence>
<dbReference type="Pfam" id="PF15881">
    <property type="entry name" value="DUF4734"/>
    <property type="match status" value="1"/>
</dbReference>
<evidence type="ECO:0000313" key="2">
    <source>
        <dbReference type="EMBL" id="TDG43809.1"/>
    </source>
</evidence>
<dbReference type="OMA" id="WLRRSIC"/>
<feature type="domain" description="BACK" evidence="1">
    <location>
        <begin position="290"/>
        <end position="391"/>
    </location>
</feature>
<reference evidence="2 3" key="1">
    <citation type="journal article" date="2019" name="J. Hered.">
        <title>An Improved Genome Assembly for Drosophila navojoa, the Basal Species in the mojavensis Cluster.</title>
        <authorList>
            <person name="Vanderlinde T."/>
            <person name="Dupim E.G."/>
            <person name="Nazario-Yepiz N.O."/>
            <person name="Carvalho A.B."/>
        </authorList>
    </citation>
    <scope>NUCLEOTIDE SEQUENCE [LARGE SCALE GENOMIC DNA]</scope>
    <source>
        <strain evidence="2">Navoj_Jal97</strain>
        <tissue evidence="2">Whole organism</tissue>
    </source>
</reference>
<keyword evidence="3" id="KW-1185">Reference proteome</keyword>
<name>A0A484B580_DRONA</name>
<dbReference type="InterPro" id="IPR031750">
    <property type="entry name" value="DUF4734"/>
</dbReference>
<dbReference type="PANTHER" id="PTHR22667:SF0">
    <property type="entry name" value="AT01380P-RELATED"/>
    <property type="match status" value="1"/>
</dbReference>
<sequence length="539" mass="63182">MEIARRNAIIEGKISQRTRSLSLNEELNKKYLKLIANWKRSLIEEPHLNRTPESFGFWLPETSEACSSSDEESSEIAPDPHELYADCAEHHEFFPRLPVMVWSSLYSHAAREHAKAGLLEPVQLEMLEVAKAVDAMETLTSVEVRDCAQAQRMVSNITVAQYFSNVEGRELDGREVYLISLRNFWFSTLQVKVGKLYLHVDRYVFFQYLKGFGEYKSWSLEFPTNKVSMMLLSRMYNWMVAGIKPLVLGHDFVEMYHLAKYLNVHHLLELFYNSLSIHNGGEGGVWEQEAFRGYQICRRVKCSDLMAIFMHRIQKVFLPLVASEEFLAMEAGEVAYMLKMDSLCVNSEDEVFFAAVYWLGHNWEEREQHMEQVMASVRYSMLSPWLHHSILYKPENEIIQKVGESHMIRALLWKGNWVRLATFAKIQEPELADDALVIRAMQVKDYDRAWGFCAGIPHHHAPDCCRFAKLSFKMFVRFLNMMHSHALRYMAETQFVPYKHFEPLKCCSKRDYVRTVTFARKFRNRLGKLFPFEFRYNMD</sequence>
<accession>A0A484B580</accession>
<protein>
    <recommendedName>
        <fullName evidence="1">BACK domain-containing protein</fullName>
    </recommendedName>
</protein>
<dbReference type="SMART" id="SM00875">
    <property type="entry name" value="BACK"/>
    <property type="match status" value="1"/>
</dbReference>
<organism evidence="2 3">
    <name type="scientific">Drosophila navojoa</name>
    <name type="common">Fruit fly</name>
    <dbReference type="NCBI Taxonomy" id="7232"/>
    <lineage>
        <taxon>Eukaryota</taxon>
        <taxon>Metazoa</taxon>
        <taxon>Ecdysozoa</taxon>
        <taxon>Arthropoda</taxon>
        <taxon>Hexapoda</taxon>
        <taxon>Insecta</taxon>
        <taxon>Pterygota</taxon>
        <taxon>Neoptera</taxon>
        <taxon>Endopterygota</taxon>
        <taxon>Diptera</taxon>
        <taxon>Brachycera</taxon>
        <taxon>Muscomorpha</taxon>
        <taxon>Ephydroidea</taxon>
        <taxon>Drosophilidae</taxon>
        <taxon>Drosophila</taxon>
    </lineage>
</organism>
<gene>
    <name evidence="2" type="ORF">AWZ03_009759</name>
</gene>
<dbReference type="PANTHER" id="PTHR22667">
    <property type="entry name" value="AT01380P-RELATED"/>
    <property type="match status" value="1"/>
</dbReference>
<dbReference type="STRING" id="7232.A0A484B580"/>
<dbReference type="OrthoDB" id="6350321at2759"/>
<comment type="caution">
    <text evidence="2">The sequence shown here is derived from an EMBL/GenBank/DDBJ whole genome shotgun (WGS) entry which is preliminary data.</text>
</comment>
<dbReference type="EMBL" id="LSRL02000131">
    <property type="protein sequence ID" value="TDG43809.1"/>
    <property type="molecule type" value="Genomic_DNA"/>
</dbReference>